<proteinExistence type="predicted"/>
<sequence length="59" mass="6851">MIISQNGVQQRAQRSSSSRRQRRRRQLPRARSSPALDSTYVLLVRHAHGAVLMFDFPFI</sequence>
<accession>J0WKB7</accession>
<dbReference type="AlphaFoldDB" id="J0WKB7"/>
<dbReference type="InParanoid" id="J0WKB7"/>
<evidence type="ECO:0000313" key="3">
    <source>
        <dbReference type="Proteomes" id="UP000006514"/>
    </source>
</evidence>
<dbReference type="EMBL" id="JH688688">
    <property type="protein sequence ID" value="EJD32748.1"/>
    <property type="molecule type" value="Genomic_DNA"/>
</dbReference>
<dbReference type="KEGG" id="adl:AURDEDRAFT_178157"/>
<protein>
    <submittedName>
        <fullName evidence="2">Uncharacterized protein</fullName>
    </submittedName>
</protein>
<feature type="compositionally biased region" description="Basic residues" evidence="1">
    <location>
        <begin position="17"/>
        <end position="28"/>
    </location>
</feature>
<keyword evidence="3" id="KW-1185">Reference proteome</keyword>
<evidence type="ECO:0000313" key="2">
    <source>
        <dbReference type="EMBL" id="EJD32748.1"/>
    </source>
</evidence>
<gene>
    <name evidence="2" type="ORF">AURDEDRAFT_178157</name>
</gene>
<feature type="region of interest" description="Disordered" evidence="1">
    <location>
        <begin position="1"/>
        <end position="32"/>
    </location>
</feature>
<evidence type="ECO:0000256" key="1">
    <source>
        <dbReference type="SAM" id="MobiDB-lite"/>
    </source>
</evidence>
<reference evidence="3" key="1">
    <citation type="journal article" date="2012" name="Science">
        <title>The Paleozoic origin of enzymatic lignin decomposition reconstructed from 31 fungal genomes.</title>
        <authorList>
            <person name="Floudas D."/>
            <person name="Binder M."/>
            <person name="Riley R."/>
            <person name="Barry K."/>
            <person name="Blanchette R.A."/>
            <person name="Henrissat B."/>
            <person name="Martinez A.T."/>
            <person name="Otillar R."/>
            <person name="Spatafora J.W."/>
            <person name="Yadav J.S."/>
            <person name="Aerts A."/>
            <person name="Benoit I."/>
            <person name="Boyd A."/>
            <person name="Carlson A."/>
            <person name="Copeland A."/>
            <person name="Coutinho P.M."/>
            <person name="de Vries R.P."/>
            <person name="Ferreira P."/>
            <person name="Findley K."/>
            <person name="Foster B."/>
            <person name="Gaskell J."/>
            <person name="Glotzer D."/>
            <person name="Gorecki P."/>
            <person name="Heitman J."/>
            <person name="Hesse C."/>
            <person name="Hori C."/>
            <person name="Igarashi K."/>
            <person name="Jurgens J.A."/>
            <person name="Kallen N."/>
            <person name="Kersten P."/>
            <person name="Kohler A."/>
            <person name="Kuees U."/>
            <person name="Kumar T.K.A."/>
            <person name="Kuo A."/>
            <person name="LaButti K."/>
            <person name="Larrondo L.F."/>
            <person name="Lindquist E."/>
            <person name="Ling A."/>
            <person name="Lombard V."/>
            <person name="Lucas S."/>
            <person name="Lundell T."/>
            <person name="Martin R."/>
            <person name="McLaughlin D.J."/>
            <person name="Morgenstern I."/>
            <person name="Morin E."/>
            <person name="Murat C."/>
            <person name="Nagy L.G."/>
            <person name="Nolan M."/>
            <person name="Ohm R.A."/>
            <person name="Patyshakuliyeva A."/>
            <person name="Rokas A."/>
            <person name="Ruiz-Duenas F.J."/>
            <person name="Sabat G."/>
            <person name="Salamov A."/>
            <person name="Samejima M."/>
            <person name="Schmutz J."/>
            <person name="Slot J.C."/>
            <person name="St John F."/>
            <person name="Stenlid J."/>
            <person name="Sun H."/>
            <person name="Sun S."/>
            <person name="Syed K."/>
            <person name="Tsang A."/>
            <person name="Wiebenga A."/>
            <person name="Young D."/>
            <person name="Pisabarro A."/>
            <person name="Eastwood D.C."/>
            <person name="Martin F."/>
            <person name="Cullen D."/>
            <person name="Grigoriev I.V."/>
            <person name="Hibbett D.S."/>
        </authorList>
    </citation>
    <scope>NUCLEOTIDE SEQUENCE [LARGE SCALE GENOMIC DNA]</scope>
    <source>
        <strain evidence="3">TFB10046</strain>
    </source>
</reference>
<dbReference type="Proteomes" id="UP000006514">
    <property type="component" value="Unassembled WGS sequence"/>
</dbReference>
<name>J0WKB7_AURST</name>
<organism evidence="2 3">
    <name type="scientific">Auricularia subglabra (strain TFB-10046 / SS5)</name>
    <name type="common">White-rot fungus</name>
    <name type="synonym">Auricularia delicata (strain TFB10046)</name>
    <dbReference type="NCBI Taxonomy" id="717982"/>
    <lineage>
        <taxon>Eukaryota</taxon>
        <taxon>Fungi</taxon>
        <taxon>Dikarya</taxon>
        <taxon>Basidiomycota</taxon>
        <taxon>Agaricomycotina</taxon>
        <taxon>Agaricomycetes</taxon>
        <taxon>Auriculariales</taxon>
        <taxon>Auriculariaceae</taxon>
        <taxon>Auricularia</taxon>
    </lineage>
</organism>